<reference evidence="2" key="1">
    <citation type="submission" date="2022-11" db="UniProtKB">
        <authorList>
            <consortium name="WormBaseParasite"/>
        </authorList>
    </citation>
    <scope>IDENTIFICATION</scope>
</reference>
<evidence type="ECO:0000313" key="2">
    <source>
        <dbReference type="WBParaSite" id="JU765_v2.g2179.t1"/>
    </source>
</evidence>
<sequence>MEEFILVKQKELQRKLEEYQKICDERIEYEKLSRFCEDFLGWKNGEKTGNEKKLGTLTALQNDVFTKAEVSRDGPIAIRLIDDLFVEMPVPKAMEYANKKIKFLKIMESRTRSECHYFQAQLNILILGMEKTLLQK</sequence>
<accession>A0AC34QZX4</accession>
<protein>
    <submittedName>
        <fullName evidence="2">Uncharacterized protein</fullName>
    </submittedName>
</protein>
<evidence type="ECO:0000313" key="1">
    <source>
        <dbReference type="Proteomes" id="UP000887576"/>
    </source>
</evidence>
<name>A0AC34QZX4_9BILA</name>
<organism evidence="1 2">
    <name type="scientific">Panagrolaimus sp. JU765</name>
    <dbReference type="NCBI Taxonomy" id="591449"/>
    <lineage>
        <taxon>Eukaryota</taxon>
        <taxon>Metazoa</taxon>
        <taxon>Ecdysozoa</taxon>
        <taxon>Nematoda</taxon>
        <taxon>Chromadorea</taxon>
        <taxon>Rhabditida</taxon>
        <taxon>Tylenchina</taxon>
        <taxon>Panagrolaimomorpha</taxon>
        <taxon>Panagrolaimoidea</taxon>
        <taxon>Panagrolaimidae</taxon>
        <taxon>Panagrolaimus</taxon>
    </lineage>
</organism>
<dbReference type="WBParaSite" id="JU765_v2.g2179.t1">
    <property type="protein sequence ID" value="JU765_v2.g2179.t1"/>
    <property type="gene ID" value="JU765_v2.g2179"/>
</dbReference>
<dbReference type="Proteomes" id="UP000887576">
    <property type="component" value="Unplaced"/>
</dbReference>
<proteinExistence type="predicted"/>